<dbReference type="Proteomes" id="UP000475862">
    <property type="component" value="Unassembled WGS sequence"/>
</dbReference>
<dbReference type="Gene3D" id="3.30.160.60">
    <property type="entry name" value="Classic Zinc Finger"/>
    <property type="match status" value="1"/>
</dbReference>
<evidence type="ECO:0000256" key="1">
    <source>
        <dbReference type="PROSITE-ProRule" id="PRU00042"/>
    </source>
</evidence>
<dbReference type="PROSITE" id="PS00028">
    <property type="entry name" value="ZINC_FINGER_C2H2_1"/>
    <property type="match status" value="2"/>
</dbReference>
<dbReference type="InterPro" id="IPR013087">
    <property type="entry name" value="Znf_C2H2_type"/>
</dbReference>
<keyword evidence="1" id="KW-0479">Metal-binding</keyword>
<evidence type="ECO:0000259" key="3">
    <source>
        <dbReference type="PROSITE" id="PS50157"/>
    </source>
</evidence>
<dbReference type="PANTHER" id="PTHR31511">
    <property type="entry name" value="PROTEIN CBG23764"/>
    <property type="match status" value="1"/>
</dbReference>
<keyword evidence="5" id="KW-1185">Reference proteome</keyword>
<dbReference type="PANTHER" id="PTHR31511:SF12">
    <property type="entry name" value="RHO TERMINATION FACTOR N-TERMINAL DOMAIN-CONTAINING PROTEIN"/>
    <property type="match status" value="1"/>
</dbReference>
<dbReference type="SUPFAM" id="SSF56672">
    <property type="entry name" value="DNA/RNA polymerases"/>
    <property type="match status" value="1"/>
</dbReference>
<evidence type="ECO:0000313" key="5">
    <source>
        <dbReference type="Proteomes" id="UP000475862"/>
    </source>
</evidence>
<keyword evidence="1" id="KW-0863">Zinc-finger</keyword>
<evidence type="ECO:0000313" key="4">
    <source>
        <dbReference type="EMBL" id="KAE9523166.1"/>
    </source>
</evidence>
<protein>
    <recommendedName>
        <fullName evidence="3">C2H2-type domain-containing protein</fullName>
    </recommendedName>
</protein>
<comment type="caution">
    <text evidence="4">The sequence shown here is derived from an EMBL/GenBank/DDBJ whole genome shotgun (WGS) entry which is preliminary data.</text>
</comment>
<dbReference type="SUPFAM" id="SSF57667">
    <property type="entry name" value="beta-beta-alpha zinc fingers"/>
    <property type="match status" value="1"/>
</dbReference>
<feature type="compositionally biased region" description="Polar residues" evidence="2">
    <location>
        <begin position="99"/>
        <end position="117"/>
    </location>
</feature>
<feature type="region of interest" description="Disordered" evidence="2">
    <location>
        <begin position="99"/>
        <end position="141"/>
    </location>
</feature>
<dbReference type="PROSITE" id="PS50157">
    <property type="entry name" value="ZINC_FINGER_C2H2_2"/>
    <property type="match status" value="1"/>
</dbReference>
<feature type="domain" description="C2H2-type" evidence="3">
    <location>
        <begin position="2"/>
        <end position="29"/>
    </location>
</feature>
<dbReference type="EMBL" id="VYZN01000178">
    <property type="protein sequence ID" value="KAE9523166.1"/>
    <property type="molecule type" value="Genomic_DNA"/>
</dbReference>
<evidence type="ECO:0000256" key="2">
    <source>
        <dbReference type="SAM" id="MobiDB-lite"/>
    </source>
</evidence>
<dbReference type="GO" id="GO:0008270">
    <property type="term" value="F:zinc ion binding"/>
    <property type="evidence" value="ECO:0007669"/>
    <property type="project" value="UniProtKB-KW"/>
</dbReference>
<organism evidence="4 5">
    <name type="scientific">Aphis glycines</name>
    <name type="common">Soybean aphid</name>
    <dbReference type="NCBI Taxonomy" id="307491"/>
    <lineage>
        <taxon>Eukaryota</taxon>
        <taxon>Metazoa</taxon>
        <taxon>Ecdysozoa</taxon>
        <taxon>Arthropoda</taxon>
        <taxon>Hexapoda</taxon>
        <taxon>Insecta</taxon>
        <taxon>Pterygota</taxon>
        <taxon>Neoptera</taxon>
        <taxon>Paraneoptera</taxon>
        <taxon>Hemiptera</taxon>
        <taxon>Sternorrhyncha</taxon>
        <taxon>Aphidomorpha</taxon>
        <taxon>Aphidoidea</taxon>
        <taxon>Aphididae</taxon>
        <taxon>Aphidini</taxon>
        <taxon>Aphis</taxon>
        <taxon>Aphis</taxon>
    </lineage>
</organism>
<dbReference type="GO" id="GO:0071897">
    <property type="term" value="P:DNA biosynthetic process"/>
    <property type="evidence" value="ECO:0007669"/>
    <property type="project" value="UniProtKB-ARBA"/>
</dbReference>
<proteinExistence type="predicted"/>
<feature type="compositionally biased region" description="Low complexity" evidence="2">
    <location>
        <begin position="118"/>
        <end position="139"/>
    </location>
</feature>
<dbReference type="InterPro" id="IPR036236">
    <property type="entry name" value="Znf_C2H2_sf"/>
</dbReference>
<gene>
    <name evidence="4" type="ORF">AGLY_016399</name>
</gene>
<reference evidence="4 5" key="1">
    <citation type="submission" date="2019-08" db="EMBL/GenBank/DDBJ databases">
        <title>The genome of the soybean aphid Biotype 1, its phylome, world population structure and adaptation to the North American continent.</title>
        <authorList>
            <person name="Giordano R."/>
            <person name="Donthu R.K."/>
            <person name="Hernandez A.G."/>
            <person name="Wright C.L."/>
            <person name="Zimin A.V."/>
        </authorList>
    </citation>
    <scope>NUCLEOTIDE SEQUENCE [LARGE SCALE GENOMIC DNA]</scope>
    <source>
        <tissue evidence="4">Whole aphids</tissue>
    </source>
</reference>
<dbReference type="Gene3D" id="3.90.1600.10">
    <property type="entry name" value="Palm domain of DNA polymerase"/>
    <property type="match status" value="1"/>
</dbReference>
<dbReference type="InterPro" id="IPR043502">
    <property type="entry name" value="DNA/RNA_pol_sf"/>
</dbReference>
<name>A0A6G0SXR3_APHGL</name>
<dbReference type="InterPro" id="IPR023211">
    <property type="entry name" value="DNA_pol_palm_dom_sf"/>
</dbReference>
<sequence length="1305" mass="148695">MFNCITCGKVYARKNVLVRHAKTHDGPANSCGICRKVLSRMDKLIAHIQNYHKIAKNSPEFHNAVRIGGTMGRASVIKWAPPTTESHVRSAVPMAISATSTPPQVSSSARPSVISNQPVAVTPPTTTATPSRSTSPTPVQHCAPYTENTRKNIKRKKARMQLVNTPGFVEIESSLKRTTVWYFRKNVDNIVSYRAFLHFLEPELIDKLRECVRIQPIKYNLKLEATYVVPNQDESAQNRAFKTCARELFAYSDVAGSIDRDLTALLAEEDAYAGKGSGFTLSCIDGLLLGVYEFTPMGGSSYLPLPESILNRKAVVNPQNIDRQCFKWAILAKHVSHDNRVHVGVNYSNEEYRYDFSALSVPTPVSEIKLFERANPGTSVNVYGVKNCKKNKKNKSSTQSAAYPLRVVDNEQPNHFDLLLIAGSEKNNHYTYISNFSRLVSLQKNNHGHRLFFCKKCFTSFDDQPLRYKLHGEEALARHRLVCGTHKPILPLMPVEGKTLEFNALCKTQRLPFVLYADFEALLPKTTQRYGVNTSALHSHHPMSYGFLVVAADGVPAELLEQFDIPRTPTIFRGSESVDDVAKRFVLAVTDVVDRICKLLKTTNVPIAMSVEDARAHGVKTACDLCAKTFIANNHKVAHHDHLSGRFLKTLCNTCNLKLQTPKFVPCYLHNLSNYDAHFIVTELGFDCMLKFTSVKLELLTDYEQVIFFELGIQGGLVQASGRHAKANNPKTPGYKAEEPNTWLVYQDCNNLYGWAMSEYMPYGGFSWYAGNPDVALAQLEWMSDTDDVGRVYEVDISYPRHLHDEHNDMPFLPHASIPRGSAVRMLMATFERKVHYVVHYSNLKQAIANGLVVDKVHRVLEFRQSPWLAPYIALNTEMRKRVTNEFEKKFFKAQNNSVFGNTMENVRNRFDMKLVSCPQKMRKLINRPTFKQCTIYSENLAAVSMHKKEIDFCKPIYIGFAVLERSKTLMYDYHYNVMKRHYGDKITLLYTDTDSLLYRVLTDDFYSDLEGNPNLMNRTDTSNLPPDHACYTSARKRIPGLFKDETGGRTMYEFVALRAKSYAYDIEHSTTIRAKGIRSHVIRNHLTFNDHKRCLFAADNDDDDDDVESDERDDEFDAHMGKLIASSCARQVIACLHAAAASTTPSTSYPLPPPPPQPLTQRSYELYTPYRENVSIRSFKHQMKTIKTMKLTLNRSDDKRHVLPDRVHTLAHGHYKIISPPLFPNTYDFEHYTLNVTDDGDRALDFDPNQPFPWRSPLSADRTYVPDNEIQSPYLNDAQSFHWSYDPYRDDKVHWKKKMLQRFL</sequence>
<dbReference type="SMART" id="SM00355">
    <property type="entry name" value="ZnF_C2H2"/>
    <property type="match status" value="3"/>
</dbReference>
<keyword evidence="1" id="KW-0862">Zinc</keyword>
<dbReference type="OrthoDB" id="8191949at2759"/>
<accession>A0A6G0SXR3</accession>